<proteinExistence type="predicted"/>
<protein>
    <submittedName>
        <fullName evidence="3">Amidase</fullName>
    </submittedName>
</protein>
<dbReference type="InterPro" id="IPR000120">
    <property type="entry name" value="Amidase"/>
</dbReference>
<dbReference type="Gene3D" id="3.90.1300.10">
    <property type="entry name" value="Amidase signature (AS) domain"/>
    <property type="match status" value="1"/>
</dbReference>
<gene>
    <name evidence="3" type="ORF">DW355_02190</name>
</gene>
<dbReference type="KEGG" id="hgr:DW355_02190"/>
<dbReference type="InterPro" id="IPR023631">
    <property type="entry name" value="Amidase_dom"/>
</dbReference>
<dbReference type="Pfam" id="PF01425">
    <property type="entry name" value="Amidase"/>
    <property type="match status" value="1"/>
</dbReference>
<dbReference type="InterPro" id="IPR036928">
    <property type="entry name" value="AS_sf"/>
</dbReference>
<accession>A0A4P6UEY0</accession>
<organism evidence="3 4">
    <name type="scientific">Hylemonella gracilis</name>
    <dbReference type="NCBI Taxonomy" id="80880"/>
    <lineage>
        <taxon>Bacteria</taxon>
        <taxon>Pseudomonadati</taxon>
        <taxon>Pseudomonadota</taxon>
        <taxon>Betaproteobacteria</taxon>
        <taxon>Burkholderiales</taxon>
        <taxon>Comamonadaceae</taxon>
        <taxon>Hylemonella</taxon>
    </lineage>
</organism>
<evidence type="ECO:0000256" key="1">
    <source>
        <dbReference type="SAM" id="MobiDB-lite"/>
    </source>
</evidence>
<dbReference type="PANTHER" id="PTHR11895">
    <property type="entry name" value="TRANSAMIDASE"/>
    <property type="match status" value="1"/>
</dbReference>
<dbReference type="OrthoDB" id="8641877at2"/>
<dbReference type="GO" id="GO:0003824">
    <property type="term" value="F:catalytic activity"/>
    <property type="evidence" value="ECO:0007669"/>
    <property type="project" value="InterPro"/>
</dbReference>
<reference evidence="3 4" key="1">
    <citation type="submission" date="2018-07" db="EMBL/GenBank/DDBJ databases">
        <title>Exploring interactions and the metabolic potential of the ultra-small soil bacteria Hylemonella gracilis.</title>
        <authorList>
            <person name="Tyc O."/>
            <person name="Kulkarni P."/>
            <person name="Gawehns F."/>
            <person name="Hundscheid M."/>
            <person name="Zweers H."/>
            <person name="Garbeva P."/>
        </authorList>
    </citation>
    <scope>NUCLEOTIDE SEQUENCE [LARGE SCALE GENOMIC DNA]</scope>
    <source>
        <strain evidence="3 4">NS1</strain>
    </source>
</reference>
<evidence type="ECO:0000313" key="3">
    <source>
        <dbReference type="EMBL" id="QBK03738.1"/>
    </source>
</evidence>
<dbReference type="PANTHER" id="PTHR11895:SF151">
    <property type="entry name" value="GLUTAMYL-TRNA(GLN) AMIDOTRANSFERASE SUBUNIT A"/>
    <property type="match status" value="1"/>
</dbReference>
<dbReference type="RefSeq" id="WP_131277669.1">
    <property type="nucleotide sequence ID" value="NZ_CP031395.1"/>
</dbReference>
<evidence type="ECO:0000259" key="2">
    <source>
        <dbReference type="Pfam" id="PF01425"/>
    </source>
</evidence>
<name>A0A4P6UEY0_9BURK</name>
<dbReference type="EMBL" id="CP031395">
    <property type="protein sequence ID" value="QBK03738.1"/>
    <property type="molecule type" value="Genomic_DNA"/>
</dbReference>
<feature type="region of interest" description="Disordered" evidence="1">
    <location>
        <begin position="126"/>
        <end position="147"/>
    </location>
</feature>
<dbReference type="Proteomes" id="UP000292939">
    <property type="component" value="Chromosome"/>
</dbReference>
<dbReference type="AlphaFoldDB" id="A0A4P6UEY0"/>
<sequence length="427" mass="44879">MTPDLHRLSATDLARGLQSRSLSAEAVARACLARVAERDGELHAWVHVDEAQVLAQARALDQGPVRGLLHGLPIGVKDVFDTHDMPTQYGSPIYAGHRPSADAAPVALAREAGALMLGKTATTEFSTFQASPTRNPRNLKHTPGGSSSGSCAAVGDHMVPLAFGAQTAASIIRPAAYCGVVGYKPTHGLISGVGVKPLSHTLDTIGCVARTVDDVALFAAVLSGDKSLLDLPAIHSPLRIGLCKPHADKLLPETHAAFELAAKKLTAAGAKVVDVPLSPDHAQLTQAHIDIMAFETARALSDERLRHGDAISAGLRGVIDKGLQMDHAHYAAQLRYVEETRTTLPALYARCDVLLAPSAAGEAPLFESGTGDPTWCRLWTLLGLPCVHLPFTQGPLGLPVGLQAVGPLHSDRATLAASAWMLKQLTA</sequence>
<dbReference type="SUPFAM" id="SSF75304">
    <property type="entry name" value="Amidase signature (AS) enzymes"/>
    <property type="match status" value="1"/>
</dbReference>
<feature type="domain" description="Amidase" evidence="2">
    <location>
        <begin position="27"/>
        <end position="415"/>
    </location>
</feature>
<evidence type="ECO:0000313" key="4">
    <source>
        <dbReference type="Proteomes" id="UP000292939"/>
    </source>
</evidence>
<feature type="compositionally biased region" description="Polar residues" evidence="1">
    <location>
        <begin position="126"/>
        <end position="136"/>
    </location>
</feature>